<accession>A0A5N5SQ92</accession>
<evidence type="ECO:0000256" key="7">
    <source>
        <dbReference type="ARBA" id="ARBA00023121"/>
    </source>
</evidence>
<dbReference type="SUPFAM" id="SSF55961">
    <property type="entry name" value="Bet v1-like"/>
    <property type="match status" value="1"/>
</dbReference>
<keyword evidence="2" id="KW-0813">Transport</keyword>
<dbReference type="PANTHER" id="PTHR19308:SF8">
    <property type="entry name" value="STAR-RELATED LIPID TRANSFER PROTEIN 7, MITOCHONDRIAL"/>
    <property type="match status" value="1"/>
</dbReference>
<evidence type="ECO:0000313" key="14">
    <source>
        <dbReference type="Proteomes" id="UP000326759"/>
    </source>
</evidence>
<organism evidence="13 14">
    <name type="scientific">Armadillidium nasatum</name>
    <dbReference type="NCBI Taxonomy" id="96803"/>
    <lineage>
        <taxon>Eukaryota</taxon>
        <taxon>Metazoa</taxon>
        <taxon>Ecdysozoa</taxon>
        <taxon>Arthropoda</taxon>
        <taxon>Crustacea</taxon>
        <taxon>Multicrustacea</taxon>
        <taxon>Malacostraca</taxon>
        <taxon>Eumalacostraca</taxon>
        <taxon>Peracarida</taxon>
        <taxon>Isopoda</taxon>
        <taxon>Oniscidea</taxon>
        <taxon>Crinocheta</taxon>
        <taxon>Armadillidiidae</taxon>
        <taxon>Armadillidium</taxon>
    </lineage>
</organism>
<dbReference type="AlphaFoldDB" id="A0A5N5SQ92"/>
<keyword evidence="6" id="KW-0445">Lipid transport</keyword>
<evidence type="ECO:0000256" key="9">
    <source>
        <dbReference type="ARBA" id="ARBA00069061"/>
    </source>
</evidence>
<evidence type="ECO:0000256" key="2">
    <source>
        <dbReference type="ARBA" id="ARBA00022448"/>
    </source>
</evidence>
<keyword evidence="5" id="KW-0007">Acetylation</keyword>
<name>A0A5N5SQ92_9CRUS</name>
<dbReference type="GO" id="GO:0006869">
    <property type="term" value="P:lipid transport"/>
    <property type="evidence" value="ECO:0007669"/>
    <property type="project" value="UniProtKB-KW"/>
</dbReference>
<keyword evidence="3" id="KW-0963">Cytoplasm</keyword>
<evidence type="ECO:0000313" key="13">
    <source>
        <dbReference type="EMBL" id="KAB7495938.1"/>
    </source>
</evidence>
<dbReference type="GO" id="GO:0008289">
    <property type="term" value="F:lipid binding"/>
    <property type="evidence" value="ECO:0007669"/>
    <property type="project" value="UniProtKB-KW"/>
</dbReference>
<evidence type="ECO:0000256" key="4">
    <source>
        <dbReference type="ARBA" id="ARBA00022553"/>
    </source>
</evidence>
<comment type="subcellular location">
    <subcellularLocation>
        <location evidence="1">Cytoplasm</location>
    </subcellularLocation>
</comment>
<dbReference type="Gene3D" id="3.30.530.20">
    <property type="match status" value="1"/>
</dbReference>
<gene>
    <name evidence="13" type="primary">Stard7</name>
    <name evidence="13" type="ORF">Anas_01899</name>
</gene>
<comment type="subunit">
    <text evidence="8">Interacts with ACOT13/THEM2.</text>
</comment>
<evidence type="ECO:0000256" key="6">
    <source>
        <dbReference type="ARBA" id="ARBA00023055"/>
    </source>
</evidence>
<feature type="domain" description="START" evidence="12">
    <location>
        <begin position="25"/>
        <end position="212"/>
    </location>
</feature>
<protein>
    <recommendedName>
        <fullName evidence="9">Phosphatidylcholine transfer protein</fullName>
    </recommendedName>
    <alternativeName>
        <fullName evidence="11">START domain-containing protein 2</fullName>
    </alternativeName>
    <alternativeName>
        <fullName evidence="10">StAR-related lipid transfer protein 2</fullName>
    </alternativeName>
</protein>
<sequence length="564" mass="66172">MNNIDYCMCKGSLGYTEKSRTYDSWEPFLERKNILVWRRNHHKHSHLYSYKVYGTYDDMSLNAFMEVQLNSSFRTQWDTTALQLQVVDSDPESNSDLLYWLVKFPHFFANRDYIFRRRFKVNKLKKEVVIFSEVVDHSQIPEKQGIHRVKEYWSIMVLKANENFNKPGMSYTLTYFDNPGTSLPAAVTNFVASTAFPDFLTKVYEAAMSLQRRWENGEDVYVTLPPSLRYLRKPKKYISEVGIETIPSKEIAKLQDYSVFTGDSSFVYNEKKVESEINEKFSLRFKKVVIDLLEAIEVVSPEYEEKTILTQKIEQLVDKLGITNSRKHKLVKKLQALSVRTKLFVERAAEKKQESFKIMNEFERKHYYDNLASDEPNILQFVGLLLAINEILKVDKDMRTGKDLAKIEKKLESECLSKNSESNLTSAKQNPYNNQNFCECCEQYVNFSDKIGWYKYILSLLTSNPTGRNCVCSHKVISSDISNNLKPNGDFMNGVEKEYKRSEEISSWFYLSWVFGNKTENIESTENENEEHVSWQFWTWIYNFMFRGKCVNNNNLVINCVSNF</sequence>
<reference evidence="13 14" key="1">
    <citation type="journal article" date="2019" name="PLoS Biol.">
        <title>Sex chromosomes control vertical transmission of feminizing Wolbachia symbionts in an isopod.</title>
        <authorList>
            <person name="Becking T."/>
            <person name="Chebbi M.A."/>
            <person name="Giraud I."/>
            <person name="Moumen B."/>
            <person name="Laverre T."/>
            <person name="Caubet Y."/>
            <person name="Peccoud J."/>
            <person name="Gilbert C."/>
            <person name="Cordaux R."/>
        </authorList>
    </citation>
    <scope>NUCLEOTIDE SEQUENCE [LARGE SCALE GENOMIC DNA]</scope>
    <source>
        <strain evidence="13">ANa2</strain>
        <tissue evidence="13">Whole body excluding digestive tract and cuticle</tissue>
    </source>
</reference>
<keyword evidence="4" id="KW-0597">Phosphoprotein</keyword>
<evidence type="ECO:0000256" key="8">
    <source>
        <dbReference type="ARBA" id="ARBA00063535"/>
    </source>
</evidence>
<dbReference type="PANTHER" id="PTHR19308">
    <property type="entry name" value="PHOSPHATIDYLCHOLINE TRANSFER PROTEIN"/>
    <property type="match status" value="1"/>
</dbReference>
<evidence type="ECO:0000259" key="12">
    <source>
        <dbReference type="PROSITE" id="PS50848"/>
    </source>
</evidence>
<dbReference type="PROSITE" id="PS50848">
    <property type="entry name" value="START"/>
    <property type="match status" value="1"/>
</dbReference>
<keyword evidence="7" id="KW-0446">Lipid-binding</keyword>
<dbReference type="InterPro" id="IPR002913">
    <property type="entry name" value="START_lipid-bd_dom"/>
</dbReference>
<dbReference type="InterPro" id="IPR051213">
    <property type="entry name" value="START_lipid_transfer"/>
</dbReference>
<evidence type="ECO:0000256" key="5">
    <source>
        <dbReference type="ARBA" id="ARBA00022990"/>
    </source>
</evidence>
<comment type="caution">
    <text evidence="13">The sequence shown here is derived from an EMBL/GenBank/DDBJ whole genome shotgun (WGS) entry which is preliminary data.</text>
</comment>
<evidence type="ECO:0000256" key="11">
    <source>
        <dbReference type="ARBA" id="ARBA00079049"/>
    </source>
</evidence>
<dbReference type="GO" id="GO:0005829">
    <property type="term" value="C:cytosol"/>
    <property type="evidence" value="ECO:0007669"/>
    <property type="project" value="UniProtKB-ARBA"/>
</dbReference>
<evidence type="ECO:0000256" key="10">
    <source>
        <dbReference type="ARBA" id="ARBA00077188"/>
    </source>
</evidence>
<evidence type="ECO:0000256" key="1">
    <source>
        <dbReference type="ARBA" id="ARBA00004496"/>
    </source>
</evidence>
<dbReference type="FunFam" id="3.30.530.20:FF:000017">
    <property type="entry name" value="Phosphatidylcholine transfer protein, putative"/>
    <property type="match status" value="1"/>
</dbReference>
<dbReference type="Proteomes" id="UP000326759">
    <property type="component" value="Unassembled WGS sequence"/>
</dbReference>
<keyword evidence="14" id="KW-1185">Reference proteome</keyword>
<dbReference type="EMBL" id="SEYY01021946">
    <property type="protein sequence ID" value="KAB7495938.1"/>
    <property type="molecule type" value="Genomic_DNA"/>
</dbReference>
<evidence type="ECO:0000256" key="3">
    <source>
        <dbReference type="ARBA" id="ARBA00022490"/>
    </source>
</evidence>
<dbReference type="Pfam" id="PF01852">
    <property type="entry name" value="START"/>
    <property type="match status" value="1"/>
</dbReference>
<dbReference type="InterPro" id="IPR023393">
    <property type="entry name" value="START-like_dom_sf"/>
</dbReference>
<dbReference type="OrthoDB" id="1295045at2759"/>
<proteinExistence type="predicted"/>